<protein>
    <submittedName>
        <fullName evidence="1">Spore coat associated protein JA (CotJA)</fullName>
    </submittedName>
</protein>
<reference evidence="1 2" key="1">
    <citation type="submission" date="2018-05" db="EMBL/GenBank/DDBJ databases">
        <authorList>
            <person name="Goeker M."/>
            <person name="Huntemann M."/>
            <person name="Clum A."/>
            <person name="Pillay M."/>
            <person name="Palaniappan K."/>
            <person name="Varghese N."/>
            <person name="Mikhailova N."/>
            <person name="Stamatis D."/>
            <person name="Reddy T."/>
            <person name="Daum C."/>
            <person name="Shapiro N."/>
            <person name="Ivanova N."/>
            <person name="Kyrpides N."/>
            <person name="Woyke T."/>
        </authorList>
    </citation>
    <scope>NUCLEOTIDE SEQUENCE [LARGE SCALE GENOMIC DNA]</scope>
    <source>
        <strain evidence="1 2">DSM 26524</strain>
    </source>
</reference>
<name>A0AB73T5B9_9FIRM</name>
<dbReference type="RefSeq" id="WP_109626264.1">
    <property type="nucleotide sequence ID" value="NZ_CABJAT010000005.1"/>
</dbReference>
<accession>A0AB73T5B9</accession>
<dbReference type="Pfam" id="PF11007">
    <property type="entry name" value="CotJA"/>
    <property type="match status" value="1"/>
</dbReference>
<comment type="caution">
    <text evidence="1">The sequence shown here is derived from an EMBL/GenBank/DDBJ whole genome shotgun (WGS) entry which is preliminary data.</text>
</comment>
<sequence length="65" mass="7390">MTNCSSCDDYKAKPSCQCLEEMPVAMAYVPWQNFHQTYELSKALQVGTIFPELHKPFCGKRGVCK</sequence>
<dbReference type="InterPro" id="IPR020256">
    <property type="entry name" value="Spore_coat_CotJA"/>
</dbReference>
<proteinExistence type="predicted"/>
<dbReference type="AlphaFoldDB" id="A0AB73T5B9"/>
<evidence type="ECO:0000313" key="1">
    <source>
        <dbReference type="EMBL" id="PWJ76209.1"/>
    </source>
</evidence>
<dbReference type="Proteomes" id="UP000245412">
    <property type="component" value="Unassembled WGS sequence"/>
</dbReference>
<gene>
    <name evidence="1" type="ORF">C7383_105246</name>
</gene>
<keyword evidence="2" id="KW-1185">Reference proteome</keyword>
<evidence type="ECO:0000313" key="2">
    <source>
        <dbReference type="Proteomes" id="UP000245412"/>
    </source>
</evidence>
<organism evidence="1 2">
    <name type="scientific">Murimonas intestini</name>
    <dbReference type="NCBI Taxonomy" id="1337051"/>
    <lineage>
        <taxon>Bacteria</taxon>
        <taxon>Bacillati</taxon>
        <taxon>Bacillota</taxon>
        <taxon>Clostridia</taxon>
        <taxon>Lachnospirales</taxon>
        <taxon>Lachnospiraceae</taxon>
        <taxon>Murimonas</taxon>
    </lineage>
</organism>
<dbReference type="EMBL" id="QGGY01000005">
    <property type="protein sequence ID" value="PWJ76209.1"/>
    <property type="molecule type" value="Genomic_DNA"/>
</dbReference>